<dbReference type="Pfam" id="PF00482">
    <property type="entry name" value="T2SSF"/>
    <property type="match status" value="2"/>
</dbReference>
<dbReference type="InterPro" id="IPR003004">
    <property type="entry name" value="GspF/PilC"/>
</dbReference>
<gene>
    <name evidence="9" type="ORF">BLL40_01365</name>
</gene>
<feature type="domain" description="Type II secretion system protein GspF" evidence="8">
    <location>
        <begin position="13"/>
        <end position="133"/>
    </location>
</feature>
<sequence length="342" mass="39222">MKKRKTAKSGAEFIFRLGEMLEKGFTIRESIDFLMLNIPGIDGKQTKHIRQMLQAGTPLHEILPILHVPSLICLQVYFAEKHGNVQGVLLHAGKQWKKTEQSKENLMKLLQYPIFLLCLLVMLLAVLNTFVLPQFHDLHASMGYKPEGMILLLLFFLEWVPSIMLILLPCAIGFSIFLYARYRLLSPKKKADMLIRIPYVRTFFQLYFTRLFAREASQLLNSGFAVNEMLHVFERQTIYPMLTAVSEVIDKRLMNGASLQEAIKQITWFDKKLSALTGHGGANGRLGEELLMYAEFCDELVEEKIKRLTSFIQPAVFLFIGAVVMTVYLSIMLPMFEMMTSV</sequence>
<dbReference type="PANTHER" id="PTHR30012">
    <property type="entry name" value="GENERAL SECRETION PATHWAY PROTEIN"/>
    <property type="match status" value="1"/>
</dbReference>
<keyword evidence="10" id="KW-1185">Reference proteome</keyword>
<feature type="transmembrane region" description="Helical" evidence="7">
    <location>
        <begin position="315"/>
        <end position="336"/>
    </location>
</feature>
<protein>
    <recommendedName>
        <fullName evidence="8">Type II secretion system protein GspF domain-containing protein</fullName>
    </recommendedName>
</protein>
<dbReference type="AlphaFoldDB" id="A0A1Q5P7H9"/>
<accession>A0A1Q5P7H9</accession>
<name>A0A1Q5P7H9_9BACI</name>
<dbReference type="Gene3D" id="1.20.81.30">
    <property type="entry name" value="Type II secretion system (T2SS), domain F"/>
    <property type="match status" value="2"/>
</dbReference>
<keyword evidence="3" id="KW-1003">Cell membrane</keyword>
<dbReference type="GO" id="GO:0005886">
    <property type="term" value="C:plasma membrane"/>
    <property type="evidence" value="ECO:0007669"/>
    <property type="project" value="UniProtKB-SubCell"/>
</dbReference>
<dbReference type="RefSeq" id="WP_073710111.1">
    <property type="nucleotide sequence ID" value="NZ_MRWQ01000001.1"/>
</dbReference>
<dbReference type="Proteomes" id="UP000186524">
    <property type="component" value="Unassembled WGS sequence"/>
</dbReference>
<evidence type="ECO:0000256" key="7">
    <source>
        <dbReference type="SAM" id="Phobius"/>
    </source>
</evidence>
<feature type="domain" description="Type II secretion system protein GspF" evidence="8">
    <location>
        <begin position="212"/>
        <end position="334"/>
    </location>
</feature>
<evidence type="ECO:0000256" key="4">
    <source>
        <dbReference type="ARBA" id="ARBA00022692"/>
    </source>
</evidence>
<dbReference type="PRINTS" id="PR00812">
    <property type="entry name" value="BCTERIALGSPF"/>
</dbReference>
<keyword evidence="6 7" id="KW-0472">Membrane</keyword>
<comment type="caution">
    <text evidence="9">The sequence shown here is derived from an EMBL/GenBank/DDBJ whole genome shotgun (WGS) entry which is preliminary data.</text>
</comment>
<evidence type="ECO:0000256" key="6">
    <source>
        <dbReference type="ARBA" id="ARBA00023136"/>
    </source>
</evidence>
<reference evidence="9 10" key="1">
    <citation type="submission" date="2016-12" db="EMBL/GenBank/DDBJ databases">
        <title>Domibacillus sp. SAOS 44 whole genome sequencing.</title>
        <authorList>
            <person name="Verma A."/>
            <person name="Krishnamurthi S."/>
        </authorList>
    </citation>
    <scope>NUCLEOTIDE SEQUENCE [LARGE SCALE GENOMIC DNA]</scope>
    <source>
        <strain evidence="9 10">SAOS 44</strain>
    </source>
</reference>
<dbReference type="PANTHER" id="PTHR30012:SF0">
    <property type="entry name" value="TYPE II SECRETION SYSTEM PROTEIN F-RELATED"/>
    <property type="match status" value="1"/>
</dbReference>
<dbReference type="STRING" id="1714354.BLL40_01365"/>
<dbReference type="NCBIfam" id="NF041012">
    <property type="entry name" value="T4P_ComGB"/>
    <property type="match status" value="1"/>
</dbReference>
<proteinExistence type="inferred from homology"/>
<dbReference type="EMBL" id="MRWQ01000001">
    <property type="protein sequence ID" value="OKL38101.1"/>
    <property type="molecule type" value="Genomic_DNA"/>
</dbReference>
<evidence type="ECO:0000256" key="1">
    <source>
        <dbReference type="ARBA" id="ARBA00004651"/>
    </source>
</evidence>
<evidence type="ECO:0000313" key="9">
    <source>
        <dbReference type="EMBL" id="OKL38101.1"/>
    </source>
</evidence>
<dbReference type="InterPro" id="IPR047692">
    <property type="entry name" value="T4P_ComGB"/>
</dbReference>
<dbReference type="OrthoDB" id="1638902at2"/>
<evidence type="ECO:0000256" key="2">
    <source>
        <dbReference type="ARBA" id="ARBA00005745"/>
    </source>
</evidence>
<feature type="transmembrane region" description="Helical" evidence="7">
    <location>
        <begin position="109"/>
        <end position="130"/>
    </location>
</feature>
<feature type="transmembrane region" description="Helical" evidence="7">
    <location>
        <begin position="150"/>
        <end position="180"/>
    </location>
</feature>
<evidence type="ECO:0000313" key="10">
    <source>
        <dbReference type="Proteomes" id="UP000186524"/>
    </source>
</evidence>
<evidence type="ECO:0000256" key="3">
    <source>
        <dbReference type="ARBA" id="ARBA00022475"/>
    </source>
</evidence>
<dbReference type="InterPro" id="IPR018076">
    <property type="entry name" value="T2SS_GspF_dom"/>
</dbReference>
<comment type="similarity">
    <text evidence="2">Belongs to the GSP F family.</text>
</comment>
<organism evidence="9 10">
    <name type="scientific">Domibacillus mangrovi</name>
    <dbReference type="NCBI Taxonomy" id="1714354"/>
    <lineage>
        <taxon>Bacteria</taxon>
        <taxon>Bacillati</taxon>
        <taxon>Bacillota</taxon>
        <taxon>Bacilli</taxon>
        <taxon>Bacillales</taxon>
        <taxon>Bacillaceae</taxon>
        <taxon>Domibacillus</taxon>
    </lineage>
</organism>
<keyword evidence="5 7" id="KW-1133">Transmembrane helix</keyword>
<evidence type="ECO:0000256" key="5">
    <source>
        <dbReference type="ARBA" id="ARBA00022989"/>
    </source>
</evidence>
<evidence type="ECO:0000259" key="8">
    <source>
        <dbReference type="Pfam" id="PF00482"/>
    </source>
</evidence>
<dbReference type="InterPro" id="IPR042094">
    <property type="entry name" value="T2SS_GspF_sf"/>
</dbReference>
<keyword evidence="4 7" id="KW-0812">Transmembrane</keyword>
<comment type="subcellular location">
    <subcellularLocation>
        <location evidence="1">Cell membrane</location>
        <topology evidence="1">Multi-pass membrane protein</topology>
    </subcellularLocation>
</comment>